<dbReference type="SUPFAM" id="SSF47473">
    <property type="entry name" value="EF-hand"/>
    <property type="match status" value="2"/>
</dbReference>
<evidence type="ECO:0000313" key="5">
    <source>
        <dbReference type="Proteomes" id="UP000676409"/>
    </source>
</evidence>
<dbReference type="Gene3D" id="1.10.238.10">
    <property type="entry name" value="EF-hand"/>
    <property type="match status" value="1"/>
</dbReference>
<keyword evidence="2" id="KW-0732">Signal</keyword>
<dbReference type="Pfam" id="PF13202">
    <property type="entry name" value="EF-hand_5"/>
    <property type="match status" value="2"/>
</dbReference>
<dbReference type="InterPro" id="IPR011992">
    <property type="entry name" value="EF-hand-dom_pair"/>
</dbReference>
<feature type="compositionally biased region" description="Gly residues" evidence="1">
    <location>
        <begin position="152"/>
        <end position="168"/>
    </location>
</feature>
<dbReference type="InterPro" id="IPR018247">
    <property type="entry name" value="EF_Hand_1_Ca_BS"/>
</dbReference>
<dbReference type="KEGG" id="caul:KCG34_23855"/>
<protein>
    <submittedName>
        <fullName evidence="4">EF-hand domain-containing protein</fullName>
    </submittedName>
</protein>
<feature type="signal peptide" evidence="2">
    <location>
        <begin position="1"/>
        <end position="17"/>
    </location>
</feature>
<evidence type="ECO:0000259" key="3">
    <source>
        <dbReference type="Pfam" id="PF13202"/>
    </source>
</evidence>
<feature type="region of interest" description="Disordered" evidence="1">
    <location>
        <begin position="122"/>
        <end position="173"/>
    </location>
</feature>
<name>A0A975G5E8_9CAUL</name>
<gene>
    <name evidence="4" type="ORF">KCG34_23855</name>
</gene>
<feature type="domain" description="EF-hand" evidence="3">
    <location>
        <begin position="87"/>
        <end position="104"/>
    </location>
</feature>
<sequence>MRPGLVLLAALSLAACASDEPPRGEGPQGGRGPPRPHGPQLFISPAGEPFRAGPDQPYPSAAWFARADANHDGRLDRAEVRADATGFFHVLDANHDGVIDSFEISDYEQKIAPEILGAYLGDAGRSRGEPAGQSRSGEGGGRRGHGGRRGGEGQGQGEGVEAPGGGYEGAAPFELTDEPEPVAAADLNVSGRITLKEFLQTVDRRFDEIDVGHTGSIAFADLPKTPVQRQGAPTHGQRGGPQGKPPPPPQ</sequence>
<accession>A0A975G5E8</accession>
<dbReference type="GO" id="GO:0005509">
    <property type="term" value="F:calcium ion binding"/>
    <property type="evidence" value="ECO:0007669"/>
    <property type="project" value="InterPro"/>
</dbReference>
<keyword evidence="5" id="KW-1185">Reference proteome</keyword>
<dbReference type="EMBL" id="CP073078">
    <property type="protein sequence ID" value="QUD90908.1"/>
    <property type="molecule type" value="Genomic_DNA"/>
</dbReference>
<dbReference type="AlphaFoldDB" id="A0A975G5E8"/>
<dbReference type="PROSITE" id="PS00018">
    <property type="entry name" value="EF_HAND_1"/>
    <property type="match status" value="1"/>
</dbReference>
<evidence type="ECO:0000313" key="4">
    <source>
        <dbReference type="EMBL" id="QUD90908.1"/>
    </source>
</evidence>
<feature type="domain" description="EF-hand" evidence="3">
    <location>
        <begin position="62"/>
        <end position="81"/>
    </location>
</feature>
<feature type="chain" id="PRO_5036779250" evidence="2">
    <location>
        <begin position="18"/>
        <end position="250"/>
    </location>
</feature>
<proteinExistence type="predicted"/>
<dbReference type="InterPro" id="IPR002048">
    <property type="entry name" value="EF_hand_dom"/>
</dbReference>
<dbReference type="PROSITE" id="PS51257">
    <property type="entry name" value="PROKAR_LIPOPROTEIN"/>
    <property type="match status" value="1"/>
</dbReference>
<reference evidence="4" key="1">
    <citation type="submission" date="2021-04" db="EMBL/GenBank/DDBJ databases">
        <title>The complete genome sequence of Caulobacter sp. S6.</title>
        <authorList>
            <person name="Tang Y."/>
            <person name="Ouyang W."/>
            <person name="Liu Q."/>
            <person name="Huang B."/>
            <person name="Guo Z."/>
            <person name="Lei P."/>
        </authorList>
    </citation>
    <scope>NUCLEOTIDE SEQUENCE</scope>
    <source>
        <strain evidence="4">S6</strain>
    </source>
</reference>
<feature type="region of interest" description="Disordered" evidence="1">
    <location>
        <begin position="18"/>
        <end position="59"/>
    </location>
</feature>
<organism evidence="4 5">
    <name type="scientific">Phenylobacterium montanum</name>
    <dbReference type="NCBI Taxonomy" id="2823693"/>
    <lineage>
        <taxon>Bacteria</taxon>
        <taxon>Pseudomonadati</taxon>
        <taxon>Pseudomonadota</taxon>
        <taxon>Alphaproteobacteria</taxon>
        <taxon>Caulobacterales</taxon>
        <taxon>Caulobacteraceae</taxon>
        <taxon>Phenylobacterium</taxon>
    </lineage>
</organism>
<dbReference type="Proteomes" id="UP000676409">
    <property type="component" value="Chromosome"/>
</dbReference>
<evidence type="ECO:0000256" key="1">
    <source>
        <dbReference type="SAM" id="MobiDB-lite"/>
    </source>
</evidence>
<evidence type="ECO:0000256" key="2">
    <source>
        <dbReference type="SAM" id="SignalP"/>
    </source>
</evidence>
<feature type="region of interest" description="Disordered" evidence="1">
    <location>
        <begin position="215"/>
        <end position="250"/>
    </location>
</feature>